<dbReference type="InterPro" id="IPR043519">
    <property type="entry name" value="NT_sf"/>
</dbReference>
<evidence type="ECO:0000256" key="1">
    <source>
        <dbReference type="SAM" id="Phobius"/>
    </source>
</evidence>
<organism evidence="2 3">
    <name type="scientific">Parabacteroides distasonis</name>
    <dbReference type="NCBI Taxonomy" id="823"/>
    <lineage>
        <taxon>Bacteria</taxon>
        <taxon>Pseudomonadati</taxon>
        <taxon>Bacteroidota</taxon>
        <taxon>Bacteroidia</taxon>
        <taxon>Bacteroidales</taxon>
        <taxon>Tannerellaceae</taxon>
        <taxon>Parabacteroides</taxon>
    </lineage>
</organism>
<name>A0A7K0GWQ0_PARDI</name>
<comment type="caution">
    <text evidence="2">The sequence shown here is derived from an EMBL/GenBank/DDBJ whole genome shotgun (WGS) entry which is preliminary data.</text>
</comment>
<reference evidence="2 3" key="1">
    <citation type="journal article" date="2019" name="Nat. Med.">
        <title>A library of human gut bacterial isolates paired with longitudinal multiomics data enables mechanistic microbiome research.</title>
        <authorList>
            <person name="Poyet M."/>
            <person name="Groussin M."/>
            <person name="Gibbons S.M."/>
            <person name="Avila-Pacheco J."/>
            <person name="Jiang X."/>
            <person name="Kearney S.M."/>
            <person name="Perrotta A.R."/>
            <person name="Berdy B."/>
            <person name="Zhao S."/>
            <person name="Lieberman T.D."/>
            <person name="Swanson P.K."/>
            <person name="Smith M."/>
            <person name="Roesemann S."/>
            <person name="Alexander J.E."/>
            <person name="Rich S.A."/>
            <person name="Livny J."/>
            <person name="Vlamakis H."/>
            <person name="Clish C."/>
            <person name="Bullock K."/>
            <person name="Deik A."/>
            <person name="Scott J."/>
            <person name="Pierce K.A."/>
            <person name="Xavier R.J."/>
            <person name="Alm E.J."/>
        </authorList>
    </citation>
    <scope>NUCLEOTIDE SEQUENCE [LARGE SCALE GENOMIC DNA]</scope>
    <source>
        <strain evidence="2 3">BIOML-A9</strain>
    </source>
</reference>
<sequence length="244" mass="28888">MKKKISDGRKSLDWFNEIIQDMRSYSINWGKFLFFRWFPVSWTLQAVHVLDRKERAFRIGLELIPVAVIVTLASVCIYSWWVALALFVVLHTLFWLFDSTWLVGFREVYTGFKGKGIQSVIDYVDWAVEELKDCDNIGAVTIYGSICRHMYHDRSDFDLRIVQDYSSLKTYLIGIKLRAVGIWKYKIPMDLKIVDSQDYLRKEMREDEHPIIAYNKYDSFYDMKGDSYEALKANPLTYRKDYKG</sequence>
<keyword evidence="1" id="KW-0472">Membrane</keyword>
<evidence type="ECO:0000313" key="2">
    <source>
        <dbReference type="EMBL" id="MRY94085.1"/>
    </source>
</evidence>
<dbReference type="SUPFAM" id="SSF81301">
    <property type="entry name" value="Nucleotidyltransferase"/>
    <property type="match status" value="1"/>
</dbReference>
<dbReference type="Proteomes" id="UP000461276">
    <property type="component" value="Unassembled WGS sequence"/>
</dbReference>
<dbReference type="RefSeq" id="WP_008777774.1">
    <property type="nucleotide sequence ID" value="NZ_JBCPFK010000088.1"/>
</dbReference>
<dbReference type="Gene3D" id="3.30.460.10">
    <property type="entry name" value="Beta Polymerase, domain 2"/>
    <property type="match status" value="1"/>
</dbReference>
<feature type="transmembrane region" description="Helical" evidence="1">
    <location>
        <begin position="87"/>
        <end position="105"/>
    </location>
</feature>
<protein>
    <submittedName>
        <fullName evidence="2">Uncharacterized protein</fullName>
    </submittedName>
</protein>
<gene>
    <name evidence="2" type="ORF">GKD67_12800</name>
</gene>
<evidence type="ECO:0000313" key="3">
    <source>
        <dbReference type="Proteomes" id="UP000461276"/>
    </source>
</evidence>
<keyword evidence="1" id="KW-1133">Transmembrane helix</keyword>
<dbReference type="EMBL" id="WKMY01000008">
    <property type="protein sequence ID" value="MRY94085.1"/>
    <property type="molecule type" value="Genomic_DNA"/>
</dbReference>
<feature type="transmembrane region" description="Helical" evidence="1">
    <location>
        <begin position="59"/>
        <end position="81"/>
    </location>
</feature>
<accession>A0A7K0GWQ0</accession>
<proteinExistence type="predicted"/>
<dbReference type="AlphaFoldDB" id="A0A7K0GWQ0"/>
<keyword evidence="1" id="KW-0812">Transmembrane</keyword>